<dbReference type="Proteomes" id="UP000824120">
    <property type="component" value="Chromosome 2"/>
</dbReference>
<comment type="caution">
    <text evidence="1">The sequence shown here is derived from an EMBL/GenBank/DDBJ whole genome shotgun (WGS) entry which is preliminary data.</text>
</comment>
<name>A0A9J6AUE0_SOLCO</name>
<protein>
    <submittedName>
        <fullName evidence="1">Uncharacterized protein</fullName>
    </submittedName>
</protein>
<dbReference type="EMBL" id="JACXVP010000002">
    <property type="protein sequence ID" value="KAG5627850.1"/>
    <property type="molecule type" value="Genomic_DNA"/>
</dbReference>
<dbReference type="AlphaFoldDB" id="A0A9J6AUE0"/>
<reference evidence="1 2" key="1">
    <citation type="submission" date="2020-09" db="EMBL/GenBank/DDBJ databases">
        <title>De no assembly of potato wild relative species, Solanum commersonii.</title>
        <authorList>
            <person name="Cho K."/>
        </authorList>
    </citation>
    <scope>NUCLEOTIDE SEQUENCE [LARGE SCALE GENOMIC DNA]</scope>
    <source>
        <strain evidence="1">LZ3.2</strain>
        <tissue evidence="1">Leaf</tissue>
    </source>
</reference>
<accession>A0A9J6AUE0</accession>
<proteinExistence type="predicted"/>
<sequence length="86" mass="9876">MGIPKDIAKLEVRHRNWGAIKKFSNGFIGYQATNILNVVVSRYAMMTQIIDECVGTLGRVSGEELLYLRLYLRPDRRNDEKGKICM</sequence>
<gene>
    <name evidence="1" type="ORF">H5410_013068</name>
</gene>
<evidence type="ECO:0000313" key="2">
    <source>
        <dbReference type="Proteomes" id="UP000824120"/>
    </source>
</evidence>
<keyword evidence="2" id="KW-1185">Reference proteome</keyword>
<organism evidence="1 2">
    <name type="scientific">Solanum commersonii</name>
    <name type="common">Commerson's wild potato</name>
    <name type="synonym">Commerson's nightshade</name>
    <dbReference type="NCBI Taxonomy" id="4109"/>
    <lineage>
        <taxon>Eukaryota</taxon>
        <taxon>Viridiplantae</taxon>
        <taxon>Streptophyta</taxon>
        <taxon>Embryophyta</taxon>
        <taxon>Tracheophyta</taxon>
        <taxon>Spermatophyta</taxon>
        <taxon>Magnoliopsida</taxon>
        <taxon>eudicotyledons</taxon>
        <taxon>Gunneridae</taxon>
        <taxon>Pentapetalae</taxon>
        <taxon>asterids</taxon>
        <taxon>lamiids</taxon>
        <taxon>Solanales</taxon>
        <taxon>Solanaceae</taxon>
        <taxon>Solanoideae</taxon>
        <taxon>Solaneae</taxon>
        <taxon>Solanum</taxon>
    </lineage>
</organism>
<evidence type="ECO:0000313" key="1">
    <source>
        <dbReference type="EMBL" id="KAG5627850.1"/>
    </source>
</evidence>